<evidence type="ECO:0000313" key="2">
    <source>
        <dbReference type="Proteomes" id="UP000814033"/>
    </source>
</evidence>
<dbReference type="Proteomes" id="UP000814033">
    <property type="component" value="Unassembled WGS sequence"/>
</dbReference>
<gene>
    <name evidence="1" type="ORF">FA95DRAFT_946044</name>
</gene>
<protein>
    <submittedName>
        <fullName evidence="1">Uncharacterized protein</fullName>
    </submittedName>
</protein>
<dbReference type="EMBL" id="MU275841">
    <property type="protein sequence ID" value="KAI0053254.1"/>
    <property type="molecule type" value="Genomic_DNA"/>
</dbReference>
<reference evidence="1" key="2">
    <citation type="journal article" date="2022" name="New Phytol.">
        <title>Evolutionary transition to the ectomycorrhizal habit in the genomes of a hyperdiverse lineage of mushroom-forming fungi.</title>
        <authorList>
            <person name="Looney B."/>
            <person name="Miyauchi S."/>
            <person name="Morin E."/>
            <person name="Drula E."/>
            <person name="Courty P.E."/>
            <person name="Kohler A."/>
            <person name="Kuo A."/>
            <person name="LaButti K."/>
            <person name="Pangilinan J."/>
            <person name="Lipzen A."/>
            <person name="Riley R."/>
            <person name="Andreopoulos W."/>
            <person name="He G."/>
            <person name="Johnson J."/>
            <person name="Nolan M."/>
            <person name="Tritt A."/>
            <person name="Barry K.W."/>
            <person name="Grigoriev I.V."/>
            <person name="Nagy L.G."/>
            <person name="Hibbett D."/>
            <person name="Henrissat B."/>
            <person name="Matheny P.B."/>
            <person name="Labbe J."/>
            <person name="Martin F.M."/>
        </authorList>
    </citation>
    <scope>NUCLEOTIDE SEQUENCE</scope>
    <source>
        <strain evidence="1">FP105234-sp</strain>
    </source>
</reference>
<comment type="caution">
    <text evidence="1">The sequence shown here is derived from an EMBL/GenBank/DDBJ whole genome shotgun (WGS) entry which is preliminary data.</text>
</comment>
<proteinExistence type="predicted"/>
<keyword evidence="2" id="KW-1185">Reference proteome</keyword>
<name>A0ACB8S9T2_9AGAM</name>
<reference evidence="1" key="1">
    <citation type="submission" date="2021-02" db="EMBL/GenBank/DDBJ databases">
        <authorList>
            <consortium name="DOE Joint Genome Institute"/>
            <person name="Ahrendt S."/>
            <person name="Looney B.P."/>
            <person name="Miyauchi S."/>
            <person name="Morin E."/>
            <person name="Drula E."/>
            <person name="Courty P.E."/>
            <person name="Chicoki N."/>
            <person name="Fauchery L."/>
            <person name="Kohler A."/>
            <person name="Kuo A."/>
            <person name="Labutti K."/>
            <person name="Pangilinan J."/>
            <person name="Lipzen A."/>
            <person name="Riley R."/>
            <person name="Andreopoulos W."/>
            <person name="He G."/>
            <person name="Johnson J."/>
            <person name="Barry K.W."/>
            <person name="Grigoriev I.V."/>
            <person name="Nagy L."/>
            <person name="Hibbett D."/>
            <person name="Henrissat B."/>
            <person name="Matheny P.B."/>
            <person name="Labbe J."/>
            <person name="Martin F."/>
        </authorList>
    </citation>
    <scope>NUCLEOTIDE SEQUENCE</scope>
    <source>
        <strain evidence="1">FP105234-sp</strain>
    </source>
</reference>
<organism evidence="1 2">
    <name type="scientific">Auriscalpium vulgare</name>
    <dbReference type="NCBI Taxonomy" id="40419"/>
    <lineage>
        <taxon>Eukaryota</taxon>
        <taxon>Fungi</taxon>
        <taxon>Dikarya</taxon>
        <taxon>Basidiomycota</taxon>
        <taxon>Agaricomycotina</taxon>
        <taxon>Agaricomycetes</taxon>
        <taxon>Russulales</taxon>
        <taxon>Auriscalpiaceae</taxon>
        <taxon>Auriscalpium</taxon>
    </lineage>
</organism>
<evidence type="ECO:0000313" key="1">
    <source>
        <dbReference type="EMBL" id="KAI0053254.1"/>
    </source>
</evidence>
<accession>A0ACB8S9T2</accession>
<sequence>MAEDPQLLPVRVWYTVDGSPQYILARSVDKFPVNPISAPGPSRIANITGGDGPPAYATTSLKACLHTMCRSSPELMHYGSRDYSLYVLDPTESESAPSSMVMDSQEATPRPSQGVAVGMGLMSWALAAPDDGVSVTGTLVKVNSGDRALEVIFALRGAPVVQQPMYYQNGGNPWQMHMPGALPMHGFPGQAPGPGAPLPAPVHALPAPQATPAHISPYRSSSPAPTITEKRQFAKAADFPLPYIGPPKKSRRASAKIPASKTKEHPLVRAPLSFGPRDVKLPKVESRQRELISQPVASSSSTPALDLNNPAVRAALTCLISSYATPANPVAPQASTIPPAAVNALVQLLTHPSTAAAAAPASAPTETASDFAPTPASSQTSTAQETSDADADDEIVVLEKENVNPAAFGRRSASRATDEEEPAPQPARTHAHHTSRKRRLSEVAEGRGAPSKRRCESSPAPAPVRKLNFISRPLQSEPGGPLVVASERRHMEPAQTKAPAPGLSRLNADLFAARSALVASTSTTFAISQAGGAKPSTPPKSSSPAKRAKKPYVVPEWARTTTATKPRYSADAIARMAQESAEREEERKRARARRPARAAENGSEDAARASEGPAQVFTAPRAAASVARPVRPPAPAVASAAPITAAAADIIFPRSSSPAPSPSKSAPQQTPRTPRRVKRSERSVLPTPAADATSPLFSPDADADTAPPKQMSPIQRVLAGRGIAFPSSPLQHRTRKSPLKTPRKDRTPNDDADEKFRMSDFVVSSSDGDGDGDVQAGEGAGGMEDLKALFDTTWSKEDQAAFEEMLMDAGGREDGCFV</sequence>